<evidence type="ECO:0000259" key="3">
    <source>
        <dbReference type="Pfam" id="PF05569"/>
    </source>
</evidence>
<feature type="transmembrane region" description="Helical" evidence="2">
    <location>
        <begin position="6"/>
        <end position="22"/>
    </location>
</feature>
<keyword evidence="2" id="KW-0812">Transmembrane</keyword>
<evidence type="ECO:0000313" key="5">
    <source>
        <dbReference type="Proteomes" id="UP001325680"/>
    </source>
</evidence>
<gene>
    <name evidence="4" type="ORF">U0035_04665</name>
</gene>
<accession>A0ABZ0WCC8</accession>
<feature type="transmembrane region" description="Helical" evidence="2">
    <location>
        <begin position="34"/>
        <end position="53"/>
    </location>
</feature>
<feature type="transmembrane region" description="Helical" evidence="2">
    <location>
        <begin position="264"/>
        <end position="282"/>
    </location>
</feature>
<dbReference type="Pfam" id="PF05569">
    <property type="entry name" value="Peptidase_M56"/>
    <property type="match status" value="1"/>
</dbReference>
<dbReference type="CDD" id="cd07341">
    <property type="entry name" value="M56_BlaR1_MecR1_like"/>
    <property type="match status" value="1"/>
</dbReference>
<dbReference type="RefSeq" id="WP_114788882.1">
    <property type="nucleotide sequence ID" value="NZ_CP139960.1"/>
</dbReference>
<dbReference type="InterPro" id="IPR052173">
    <property type="entry name" value="Beta-lactam_resp_regulator"/>
</dbReference>
<keyword evidence="2" id="KW-1133">Transmembrane helix</keyword>
<dbReference type="Proteomes" id="UP001325680">
    <property type="component" value="Chromosome"/>
</dbReference>
<keyword evidence="2" id="KW-0472">Membrane</keyword>
<feature type="region of interest" description="Disordered" evidence="1">
    <location>
        <begin position="407"/>
        <end position="431"/>
    </location>
</feature>
<evidence type="ECO:0000313" key="4">
    <source>
        <dbReference type="EMBL" id="WQD39437.1"/>
    </source>
</evidence>
<evidence type="ECO:0000256" key="2">
    <source>
        <dbReference type="SAM" id="Phobius"/>
    </source>
</evidence>
<evidence type="ECO:0000256" key="1">
    <source>
        <dbReference type="SAM" id="MobiDB-lite"/>
    </source>
</evidence>
<reference evidence="4 5" key="1">
    <citation type="submission" date="2023-12" db="EMBL/GenBank/DDBJ databases">
        <title>Genome sequencing and assembly of bacterial species from a model synthetic community.</title>
        <authorList>
            <person name="Hogle S.L."/>
        </authorList>
    </citation>
    <scope>NUCLEOTIDE SEQUENCE [LARGE SCALE GENOMIC DNA]</scope>
    <source>
        <strain evidence="4 5">HAMBI_3031</strain>
    </source>
</reference>
<sequence>MLIYLIKAIACSGIFYVLYALLFNKEKMLVFNRFYLLGSLVASFLIPLITITVEVPEIAQQHQYIMPEDLVTVQYVPAPGIDWVIYMEMSAIALTVIVSCFLLVRFLLNFLALIAVAKNETGVYIKGIRVVLLNGPIAPHSFLNTIYLSKAEYERGGIETEIMAHEMAHIRQKHSWDILFVELLKIFTWFNPFIYLYKRSVMINHELLADAAVVKQLGDVRSYQLVLLQRAATQSSLALVSSFTFYIAKKRLTMLLKKSNKKRTVLLSLALIPVTTLVVFVGCNTVEKKEADLTPEEQKELARAKEDALSTISKDTMISVTIPEAQPATDDAETKSGVTAPQVDIKKFSPPKIIRDMPEGPGASAKELATYEEIIRQVLDGKKNKYKWIEGKSDKLLPIYQKMTFEQRRNASQLPPPPPPKIEVRKFTSPK</sequence>
<name>A0ABZ0WCC8_9BACT</name>
<keyword evidence="5" id="KW-1185">Reference proteome</keyword>
<dbReference type="EMBL" id="CP139960">
    <property type="protein sequence ID" value="WQD39437.1"/>
    <property type="molecule type" value="Genomic_DNA"/>
</dbReference>
<dbReference type="InterPro" id="IPR008756">
    <property type="entry name" value="Peptidase_M56"/>
</dbReference>
<dbReference type="PANTHER" id="PTHR34978:SF3">
    <property type="entry name" value="SLR0241 PROTEIN"/>
    <property type="match status" value="1"/>
</dbReference>
<feature type="compositionally biased region" description="Basic and acidic residues" evidence="1">
    <location>
        <begin position="422"/>
        <end position="431"/>
    </location>
</feature>
<feature type="domain" description="Peptidase M56" evidence="3">
    <location>
        <begin position="134"/>
        <end position="254"/>
    </location>
</feature>
<proteinExistence type="predicted"/>
<protein>
    <submittedName>
        <fullName evidence="4">M56 family metallopeptidase</fullName>
    </submittedName>
</protein>
<dbReference type="PANTHER" id="PTHR34978">
    <property type="entry name" value="POSSIBLE SENSOR-TRANSDUCER PROTEIN BLAR"/>
    <property type="match status" value="1"/>
</dbReference>
<feature type="transmembrane region" description="Helical" evidence="2">
    <location>
        <begin position="91"/>
        <end position="116"/>
    </location>
</feature>
<organism evidence="4 5">
    <name type="scientific">Niabella yanshanensis</name>
    <dbReference type="NCBI Taxonomy" id="577386"/>
    <lineage>
        <taxon>Bacteria</taxon>
        <taxon>Pseudomonadati</taxon>
        <taxon>Bacteroidota</taxon>
        <taxon>Chitinophagia</taxon>
        <taxon>Chitinophagales</taxon>
        <taxon>Chitinophagaceae</taxon>
        <taxon>Niabella</taxon>
    </lineage>
</organism>